<dbReference type="Proteomes" id="UP000051804">
    <property type="component" value="Unassembled WGS sequence"/>
</dbReference>
<dbReference type="GO" id="GO:0016020">
    <property type="term" value="C:membrane"/>
    <property type="evidence" value="ECO:0007669"/>
    <property type="project" value="UniProtKB-SubCell"/>
</dbReference>
<gene>
    <name evidence="6" type="ORF">FD02_GL000394</name>
</gene>
<evidence type="ECO:0000313" key="7">
    <source>
        <dbReference type="Proteomes" id="UP000051804"/>
    </source>
</evidence>
<name>A0A0R1JH71_9LACO</name>
<accession>A0A0R1JH71</accession>
<dbReference type="PANTHER" id="PTHR37306:SF1">
    <property type="entry name" value="COLICIN V PRODUCTION PROTEIN"/>
    <property type="match status" value="1"/>
</dbReference>
<feature type="transmembrane region" description="Helical" evidence="5">
    <location>
        <begin position="116"/>
        <end position="141"/>
    </location>
</feature>
<dbReference type="OrthoDB" id="1809613at2"/>
<dbReference type="GO" id="GO:0009403">
    <property type="term" value="P:toxin biosynthetic process"/>
    <property type="evidence" value="ECO:0007669"/>
    <property type="project" value="InterPro"/>
</dbReference>
<evidence type="ECO:0000256" key="4">
    <source>
        <dbReference type="ARBA" id="ARBA00023136"/>
    </source>
</evidence>
<proteinExistence type="predicted"/>
<evidence type="ECO:0000256" key="1">
    <source>
        <dbReference type="ARBA" id="ARBA00004141"/>
    </source>
</evidence>
<evidence type="ECO:0000256" key="3">
    <source>
        <dbReference type="ARBA" id="ARBA00022989"/>
    </source>
</evidence>
<dbReference type="STRING" id="1291734.FD02_GL000394"/>
<comment type="subcellular location">
    <subcellularLocation>
        <location evidence="1">Membrane</location>
        <topology evidence="1">Multi-pass membrane protein</topology>
    </subcellularLocation>
</comment>
<keyword evidence="2 5" id="KW-0812">Transmembrane</keyword>
<dbReference type="RefSeq" id="WP_056951944.1">
    <property type="nucleotide sequence ID" value="NZ_AZDJ01000032.1"/>
</dbReference>
<keyword evidence="7" id="KW-1185">Reference proteome</keyword>
<protein>
    <submittedName>
        <fullName evidence="6">Membrane ancor connecting MutS2 with cell-division Z-ring</fullName>
    </submittedName>
</protein>
<dbReference type="PATRIC" id="fig|1291734.4.peg.408"/>
<evidence type="ECO:0000313" key="6">
    <source>
        <dbReference type="EMBL" id="KRK70331.1"/>
    </source>
</evidence>
<keyword evidence="4 5" id="KW-0472">Membrane</keyword>
<dbReference type="InterPro" id="IPR003825">
    <property type="entry name" value="Colicin-V_CvpA"/>
</dbReference>
<dbReference type="Pfam" id="PF02674">
    <property type="entry name" value="Colicin_V"/>
    <property type="match status" value="1"/>
</dbReference>
<dbReference type="PANTHER" id="PTHR37306">
    <property type="entry name" value="COLICIN V PRODUCTION PROTEIN"/>
    <property type="match status" value="1"/>
</dbReference>
<sequence length="179" mass="19755">MLTLLIIAMLAYSFYAGARRGMWLQGVYLIGYLVSAMVAAMTYRGVAKTIALWIPYPSATEDSTFVFFTHAVGLTLDEAFYHGVAFIGIFALGWVVTRFVALWWHDLTFRRGDEQLSLAVGGVTNVVVGYFIIFLVLYLLALVPVGGIQQALAHSFAAKTIVRYTPGLTQLFTALWVTA</sequence>
<keyword evidence="3 5" id="KW-1133">Transmembrane helix</keyword>
<dbReference type="AlphaFoldDB" id="A0A0R1JH71"/>
<feature type="transmembrane region" description="Helical" evidence="5">
    <location>
        <begin position="26"/>
        <end position="43"/>
    </location>
</feature>
<evidence type="ECO:0000256" key="5">
    <source>
        <dbReference type="SAM" id="Phobius"/>
    </source>
</evidence>
<organism evidence="6 7">
    <name type="scientific">Lacticaseibacillus nasuensis JCM 17158</name>
    <dbReference type="NCBI Taxonomy" id="1291734"/>
    <lineage>
        <taxon>Bacteria</taxon>
        <taxon>Bacillati</taxon>
        <taxon>Bacillota</taxon>
        <taxon>Bacilli</taxon>
        <taxon>Lactobacillales</taxon>
        <taxon>Lactobacillaceae</taxon>
        <taxon>Lacticaseibacillus</taxon>
    </lineage>
</organism>
<feature type="transmembrane region" description="Helical" evidence="5">
    <location>
        <begin position="79"/>
        <end position="104"/>
    </location>
</feature>
<reference evidence="6 7" key="1">
    <citation type="journal article" date="2015" name="Genome Announc.">
        <title>Expanding the biotechnology potential of lactobacilli through comparative genomics of 213 strains and associated genera.</title>
        <authorList>
            <person name="Sun Z."/>
            <person name="Harris H.M."/>
            <person name="McCann A."/>
            <person name="Guo C."/>
            <person name="Argimon S."/>
            <person name="Zhang W."/>
            <person name="Yang X."/>
            <person name="Jeffery I.B."/>
            <person name="Cooney J.C."/>
            <person name="Kagawa T.F."/>
            <person name="Liu W."/>
            <person name="Song Y."/>
            <person name="Salvetti E."/>
            <person name="Wrobel A."/>
            <person name="Rasinkangas P."/>
            <person name="Parkhill J."/>
            <person name="Rea M.C."/>
            <person name="O'Sullivan O."/>
            <person name="Ritari J."/>
            <person name="Douillard F.P."/>
            <person name="Paul Ross R."/>
            <person name="Yang R."/>
            <person name="Briner A.E."/>
            <person name="Felis G.E."/>
            <person name="de Vos W.M."/>
            <person name="Barrangou R."/>
            <person name="Klaenhammer T.R."/>
            <person name="Caufield P.W."/>
            <person name="Cui Y."/>
            <person name="Zhang H."/>
            <person name="O'Toole P.W."/>
        </authorList>
    </citation>
    <scope>NUCLEOTIDE SEQUENCE [LARGE SCALE GENOMIC DNA]</scope>
    <source>
        <strain evidence="6 7">JCM 17158</strain>
    </source>
</reference>
<comment type="caution">
    <text evidence="6">The sequence shown here is derived from an EMBL/GenBank/DDBJ whole genome shotgun (WGS) entry which is preliminary data.</text>
</comment>
<evidence type="ECO:0000256" key="2">
    <source>
        <dbReference type="ARBA" id="ARBA00022692"/>
    </source>
</evidence>
<dbReference type="EMBL" id="AZDJ01000032">
    <property type="protein sequence ID" value="KRK70331.1"/>
    <property type="molecule type" value="Genomic_DNA"/>
</dbReference>